<dbReference type="PRINTS" id="PR00315">
    <property type="entry name" value="ELONGATNFCT"/>
</dbReference>
<dbReference type="EC" id="2.7.1.25" evidence="13"/>
<comment type="function">
    <text evidence="13">Catalyzes the synthesis of activated sulfate.</text>
</comment>
<dbReference type="InterPro" id="IPR009000">
    <property type="entry name" value="Transl_B-barrel_sf"/>
</dbReference>
<dbReference type="EMBL" id="CP092423">
    <property type="protein sequence ID" value="ULP41225.1"/>
    <property type="molecule type" value="Genomic_DNA"/>
</dbReference>
<protein>
    <recommendedName>
        <fullName evidence="12 13">Multifunctional fusion protein</fullName>
    </recommendedName>
    <domain>
        <recommendedName>
            <fullName evidence="12">Sulfate adenylyltransferase subunit 1</fullName>
            <ecNumber evidence="12">2.7.7.4</ecNumber>
        </recommendedName>
        <alternativeName>
            <fullName evidence="12">ATP-sulfurylase large subunit</fullName>
        </alternativeName>
        <alternativeName>
            <fullName evidence="12">Sulfate adenylate transferase</fullName>
            <shortName evidence="12">SAT</shortName>
        </alternativeName>
    </domain>
    <domain>
        <recommendedName>
            <fullName evidence="13">Adenylyl-sulfate kinase</fullName>
            <ecNumber evidence="13">2.7.1.25</ecNumber>
        </recommendedName>
        <alternativeName>
            <fullName evidence="13">APS kinase</fullName>
        </alternativeName>
        <alternativeName>
            <fullName evidence="13">ATP adenosine-5'-phosphosulfate 3'-phosphotransferase</fullName>
        </alternativeName>
        <alternativeName>
            <fullName evidence="13">Adenosine-5'-phosphosulfate kinase</fullName>
        </alternativeName>
    </domain>
</protein>
<dbReference type="EMBL" id="CTEE01000001">
    <property type="protein sequence ID" value="CQD19101.1"/>
    <property type="molecule type" value="Genomic_DNA"/>
</dbReference>
<comment type="similarity">
    <text evidence="12">Belongs to the TRAFAC class translation factor GTPase superfamily. Classic translation factor GTPase family. CysN/NodQ subfamily.</text>
</comment>
<dbReference type="HAMAP" id="MF_00065">
    <property type="entry name" value="Adenylyl_sulf_kinase"/>
    <property type="match status" value="1"/>
</dbReference>
<dbReference type="NCBIfam" id="TIGR02034">
    <property type="entry name" value="CysN"/>
    <property type="match status" value="1"/>
</dbReference>
<dbReference type="STRING" id="141349.BN1232_04447"/>
<dbReference type="InterPro" id="IPR031157">
    <property type="entry name" value="G_TR_CS"/>
</dbReference>
<keyword evidence="7 12" id="KW-0547">Nucleotide-binding</keyword>
<dbReference type="Pfam" id="PF22594">
    <property type="entry name" value="GTP-eEF1A_C"/>
    <property type="match status" value="1"/>
</dbReference>
<dbReference type="GO" id="GO:0070814">
    <property type="term" value="P:hydrogen sulfide biosynthetic process"/>
    <property type="evidence" value="ECO:0007669"/>
    <property type="project" value="UniProtKB-UniRule"/>
</dbReference>
<dbReference type="GO" id="GO:0004020">
    <property type="term" value="F:adenylylsulfate kinase activity"/>
    <property type="evidence" value="ECO:0007669"/>
    <property type="project" value="UniProtKB-UniRule"/>
</dbReference>
<sequence length="617" mass="67964">MAAPTTLLRIATAGSVDDGKSTLIGRLLYDSKAVMEDQWAAVEKTSKERGHDYTDLALVTDGLRAEREQGITIDVAYRYFATPRRKFIIADTPGHIQYTRNMVTGASTAALVIVLVDARQGLLEQSRRHAFLASLLGIQHIVLAVNKMDLIDWDRAKFEAIKDEFHAFAARLDVQDVATIPMSALHGDNVVTKSDKTPWYEGPALLSHLEEVYVAGDRNLVDVRFPVQYVIRPQTHEHRDHRSYAGTVASGVMRPGDEVVVLPIGKTTRITEIEGPNGPVGEAFPPMAVSMSLADDIDISRGDMIARTNNQPRVTQEFDATVCWMADGASLEPGRDYVIKHTTRTTRARVTALDYRLDVNTLHRDKSATALKLNELGRITLRTQVPLLLDEYTRNASTGSFILIDPNTNGTVAAGMVLRDVAAQKASPNTVRHKSLVTAEDRAARGRTVWLTGLSGAGKSSVAMLVEQKLLEKGTPAYVLDGDNLRHGLNADLGFSMADRAENLRRLAHVATLLADSGQTVLVPAISPLAEHREMARKVHDDAGFEFFEVFCDTPLSECEARDPKGLYAKARAGEITHFTGIDSPYQRPKNPDLRLIPDCSLEEMAQRVIDMLELRS</sequence>
<dbReference type="Pfam" id="PF01583">
    <property type="entry name" value="APS_kinase"/>
    <property type="match status" value="1"/>
</dbReference>
<keyword evidence="18" id="KW-1185">Reference proteome</keyword>
<dbReference type="FunFam" id="3.40.50.300:FF:000119">
    <property type="entry name" value="Sulfate adenylyltransferase subunit 1"/>
    <property type="match status" value="1"/>
</dbReference>
<dbReference type="CDD" id="cd03695">
    <property type="entry name" value="CysN_NodQ_II"/>
    <property type="match status" value="1"/>
</dbReference>
<comment type="catalytic activity">
    <reaction evidence="1 13">
        <text>adenosine 5'-phosphosulfate + ATP = 3'-phosphoadenylyl sulfate + ADP + H(+)</text>
        <dbReference type="Rhea" id="RHEA:24152"/>
        <dbReference type="ChEBI" id="CHEBI:15378"/>
        <dbReference type="ChEBI" id="CHEBI:30616"/>
        <dbReference type="ChEBI" id="CHEBI:58243"/>
        <dbReference type="ChEBI" id="CHEBI:58339"/>
        <dbReference type="ChEBI" id="CHEBI:456216"/>
        <dbReference type="EC" id="2.7.1.25"/>
    </reaction>
</comment>
<dbReference type="InterPro" id="IPR000795">
    <property type="entry name" value="T_Tr_GTP-bd_dom"/>
</dbReference>
<dbReference type="InterPro" id="IPR002891">
    <property type="entry name" value="APS"/>
</dbReference>
<dbReference type="NCBIfam" id="TIGR00231">
    <property type="entry name" value="small_GTP"/>
    <property type="match status" value="1"/>
</dbReference>
<comment type="subunit">
    <text evidence="12">Heterodimer composed of CysD, the smaller subunit, and CysN.</text>
</comment>
<feature type="active site" description="Phosphoserine intermediate" evidence="13">
    <location>
        <position position="527"/>
    </location>
</feature>
<dbReference type="InterPro" id="IPR027417">
    <property type="entry name" value="P-loop_NTPase"/>
</dbReference>
<organism evidence="15 17">
    <name type="scientific">Mycobacterium lentiflavum</name>
    <dbReference type="NCBI Taxonomy" id="141349"/>
    <lineage>
        <taxon>Bacteria</taxon>
        <taxon>Bacillati</taxon>
        <taxon>Actinomycetota</taxon>
        <taxon>Actinomycetes</taxon>
        <taxon>Mycobacteriales</taxon>
        <taxon>Mycobacteriaceae</taxon>
        <taxon>Mycobacterium</taxon>
        <taxon>Mycobacterium simiae complex</taxon>
    </lineage>
</organism>
<keyword evidence="6 12" id="KW-0548">Nucleotidyltransferase</keyword>
<dbReference type="InterPro" id="IPR050100">
    <property type="entry name" value="TRAFAC_GTPase_members"/>
</dbReference>
<dbReference type="CDD" id="cd04095">
    <property type="entry name" value="CysN_NoDQ_III"/>
    <property type="match status" value="1"/>
</dbReference>
<dbReference type="CDD" id="cd02027">
    <property type="entry name" value="APSK"/>
    <property type="match status" value="1"/>
</dbReference>
<dbReference type="HAMAP" id="MF_00062">
    <property type="entry name" value="Sulf_adenylyltr_sub1"/>
    <property type="match status" value="1"/>
</dbReference>
<evidence type="ECO:0000313" key="16">
    <source>
        <dbReference type="EMBL" id="ULP41225.1"/>
    </source>
</evidence>
<evidence type="ECO:0000256" key="3">
    <source>
        <dbReference type="ARBA" id="ARBA00005438"/>
    </source>
</evidence>
<reference evidence="16" key="2">
    <citation type="submission" date="2022-08" db="EMBL/GenBank/DDBJ databases">
        <title>Complete genome sequence of 14 non-tuberculosis mycobacteria type-strains.</title>
        <authorList>
            <person name="Igarashi Y."/>
            <person name="Osugi A."/>
            <person name="Mitarai S."/>
        </authorList>
    </citation>
    <scope>NUCLEOTIDE SEQUENCE</scope>
    <source>
        <strain evidence="16">ATCC 51985</strain>
    </source>
</reference>
<keyword evidence="10" id="KW-0511">Multifunctional enzyme</keyword>
<dbReference type="AlphaFoldDB" id="A0A0E4H0G4"/>
<dbReference type="Gene3D" id="2.40.30.10">
    <property type="entry name" value="Translation factors"/>
    <property type="match status" value="2"/>
</dbReference>
<dbReference type="PROSITE" id="PS51722">
    <property type="entry name" value="G_TR_2"/>
    <property type="match status" value="1"/>
</dbReference>
<evidence type="ECO:0000313" key="18">
    <source>
        <dbReference type="Proteomes" id="UP001055171"/>
    </source>
</evidence>
<dbReference type="GO" id="GO:0005525">
    <property type="term" value="F:GTP binding"/>
    <property type="evidence" value="ECO:0007669"/>
    <property type="project" value="UniProtKB-UniRule"/>
</dbReference>
<dbReference type="GO" id="GO:0003924">
    <property type="term" value="F:GTPase activity"/>
    <property type="evidence" value="ECO:0007669"/>
    <property type="project" value="InterPro"/>
</dbReference>
<dbReference type="SUPFAM" id="SSF50447">
    <property type="entry name" value="Translation proteins"/>
    <property type="match status" value="1"/>
</dbReference>
<evidence type="ECO:0000256" key="10">
    <source>
        <dbReference type="ARBA" id="ARBA00023268"/>
    </source>
</evidence>
<evidence type="ECO:0000256" key="9">
    <source>
        <dbReference type="ARBA" id="ARBA00023134"/>
    </source>
</evidence>
<proteinExistence type="inferred from homology"/>
<feature type="binding site" evidence="13">
    <location>
        <begin position="453"/>
        <end position="460"/>
    </location>
    <ligand>
        <name>ATP</name>
        <dbReference type="ChEBI" id="CHEBI:30616"/>
    </ligand>
</feature>
<dbReference type="Gene3D" id="3.40.50.300">
    <property type="entry name" value="P-loop containing nucleotide triphosphate hydrolases"/>
    <property type="match status" value="2"/>
</dbReference>
<dbReference type="SUPFAM" id="SSF50465">
    <property type="entry name" value="EF-Tu/eEF-1alpha/eIF2-gamma C-terminal domain"/>
    <property type="match status" value="1"/>
</dbReference>
<comment type="function">
    <text evidence="2">APS kinase catalyzes the synthesis of activated sulfate.</text>
</comment>
<gene>
    <name evidence="15" type="primary">cysNC</name>
    <name evidence="13 16" type="synonym">cysC</name>
    <name evidence="12" type="synonym">cysN</name>
    <name evidence="15" type="ORF">BN1232_04447</name>
    <name evidence="16" type="ORF">MJO58_20385</name>
</gene>
<comment type="similarity">
    <text evidence="3">In the C-terminal section; belongs to the APS kinase family.</text>
</comment>
<dbReference type="NCBIfam" id="TIGR00455">
    <property type="entry name" value="apsK"/>
    <property type="match status" value="1"/>
</dbReference>
<evidence type="ECO:0000256" key="12">
    <source>
        <dbReference type="HAMAP-Rule" id="MF_00062"/>
    </source>
</evidence>
<dbReference type="UniPathway" id="UPA00140">
    <property type="reaction ID" value="UER00204"/>
</dbReference>
<feature type="binding site" evidence="12">
    <location>
        <begin position="91"/>
        <end position="95"/>
    </location>
    <ligand>
        <name>GTP</name>
        <dbReference type="ChEBI" id="CHEBI:37565"/>
    </ligand>
</feature>
<dbReference type="SUPFAM" id="SSF52540">
    <property type="entry name" value="P-loop containing nucleoside triphosphate hydrolases"/>
    <property type="match status" value="2"/>
</dbReference>
<dbReference type="InterPro" id="IPR054696">
    <property type="entry name" value="GTP-eEF1A_C"/>
</dbReference>
<evidence type="ECO:0000256" key="6">
    <source>
        <dbReference type="ARBA" id="ARBA00022695"/>
    </source>
</evidence>
<dbReference type="InterPro" id="IPR044139">
    <property type="entry name" value="CysN_NoDQ_III"/>
</dbReference>
<dbReference type="NCBIfam" id="NF004035">
    <property type="entry name" value="PRK05506.1"/>
    <property type="match status" value="1"/>
</dbReference>
<dbReference type="PROSITE" id="PS00301">
    <property type="entry name" value="G_TR_1"/>
    <property type="match status" value="1"/>
</dbReference>
<dbReference type="InterPro" id="IPR009001">
    <property type="entry name" value="Transl_elong_EF1A/Init_IF2_C"/>
</dbReference>
<reference evidence="15 17" key="1">
    <citation type="submission" date="2015-03" db="EMBL/GenBank/DDBJ databases">
        <authorList>
            <person name="Urmite Genomes"/>
        </authorList>
    </citation>
    <scope>NUCLEOTIDE SEQUENCE [LARGE SCALE GENOMIC DNA]</scope>
    <source>
        <strain evidence="15 17">CSUR P1491</strain>
    </source>
</reference>
<dbReference type="InterPro" id="IPR044138">
    <property type="entry name" value="CysN_II"/>
</dbReference>
<dbReference type="NCBIfam" id="NF003013">
    <property type="entry name" value="PRK03846.1"/>
    <property type="match status" value="1"/>
</dbReference>
<evidence type="ECO:0000256" key="7">
    <source>
        <dbReference type="ARBA" id="ARBA00022741"/>
    </source>
</evidence>
<name>A0A0E4H0G4_MYCLN</name>
<comment type="pathway">
    <text evidence="13">Sulfur metabolism; hydrogen sulfide biosynthesis; sulfite from sulfate: step 2/3.</text>
</comment>
<comment type="pathway">
    <text evidence="12">Sulfur metabolism; hydrogen sulfide biosynthesis; sulfite from sulfate: step 1/3.</text>
</comment>
<keyword evidence="13" id="KW-0597">Phosphoprotein</keyword>
<comment type="similarity">
    <text evidence="4">In the N-terminal section; belongs to the TRAFAC class translation factor GTPase superfamily. Classic translation factor GTPase family. CysN/NodQ subfamily.</text>
</comment>
<dbReference type="Proteomes" id="UP000199251">
    <property type="component" value="Unassembled WGS sequence"/>
</dbReference>
<comment type="similarity">
    <text evidence="13">Belongs to the APS kinase family.</text>
</comment>
<evidence type="ECO:0000259" key="14">
    <source>
        <dbReference type="PROSITE" id="PS51722"/>
    </source>
</evidence>
<dbReference type="Pfam" id="PF00009">
    <property type="entry name" value="GTP_EFTU"/>
    <property type="match status" value="1"/>
</dbReference>
<keyword evidence="13 15" id="KW-0418">Kinase</keyword>
<evidence type="ECO:0000313" key="15">
    <source>
        <dbReference type="EMBL" id="CQD19101.1"/>
    </source>
</evidence>
<feature type="domain" description="Tr-type G" evidence="14">
    <location>
        <begin position="5"/>
        <end position="220"/>
    </location>
</feature>
<dbReference type="GO" id="GO:0004781">
    <property type="term" value="F:sulfate adenylyltransferase (ATP) activity"/>
    <property type="evidence" value="ECO:0007669"/>
    <property type="project" value="UniProtKB-UniRule"/>
</dbReference>
<feature type="binding site" evidence="12">
    <location>
        <begin position="146"/>
        <end position="149"/>
    </location>
    <ligand>
        <name>GTP</name>
        <dbReference type="ChEBI" id="CHEBI:37565"/>
    </ligand>
</feature>
<keyword evidence="5 12" id="KW-0808">Transferase</keyword>
<evidence type="ECO:0000256" key="1">
    <source>
        <dbReference type="ARBA" id="ARBA00001823"/>
    </source>
</evidence>
<dbReference type="InterPro" id="IPR041757">
    <property type="entry name" value="CysN_GTP-bd"/>
</dbReference>
<comment type="catalytic activity">
    <reaction evidence="11 12">
        <text>sulfate + ATP + H(+) = adenosine 5'-phosphosulfate + diphosphate</text>
        <dbReference type="Rhea" id="RHEA:18133"/>
        <dbReference type="ChEBI" id="CHEBI:15378"/>
        <dbReference type="ChEBI" id="CHEBI:16189"/>
        <dbReference type="ChEBI" id="CHEBI:30616"/>
        <dbReference type="ChEBI" id="CHEBI:33019"/>
        <dbReference type="ChEBI" id="CHEBI:58243"/>
        <dbReference type="EC" id="2.7.7.4"/>
    </reaction>
</comment>
<keyword evidence="8 12" id="KW-0067">ATP-binding</keyword>
<evidence type="ECO:0000256" key="4">
    <source>
        <dbReference type="ARBA" id="ARBA00007237"/>
    </source>
</evidence>
<evidence type="ECO:0000256" key="13">
    <source>
        <dbReference type="HAMAP-Rule" id="MF_00065"/>
    </source>
</evidence>
<feature type="binding site" evidence="12">
    <location>
        <begin position="14"/>
        <end position="21"/>
    </location>
    <ligand>
        <name>GTP</name>
        <dbReference type="ChEBI" id="CHEBI:37565"/>
    </ligand>
</feature>
<evidence type="ECO:0000256" key="11">
    <source>
        <dbReference type="ARBA" id="ARBA00049370"/>
    </source>
</evidence>
<dbReference type="InterPro" id="IPR059117">
    <property type="entry name" value="APS_kinase_dom"/>
</dbReference>
<dbReference type="EC" id="2.7.7.4" evidence="12"/>
<comment type="function">
    <text evidence="12">With CysD forms the ATP sulfurylase (ATPS) that catalyzes the adenylation of sulfate producing adenosine 5'-phosphosulfate (APS) and diphosphate, the first enzymatic step in sulfur assimilation pathway. APS synthesis involves the formation of a high-energy phosphoric-sulfuric acid anhydride bond driven by GTP hydrolysis by CysN coupled to ATP hydrolysis by CysD.</text>
</comment>
<dbReference type="PANTHER" id="PTHR23115">
    <property type="entry name" value="TRANSLATION FACTOR"/>
    <property type="match status" value="1"/>
</dbReference>
<dbReference type="InterPro" id="IPR005225">
    <property type="entry name" value="Small_GTP-bd"/>
</dbReference>
<dbReference type="Proteomes" id="UP001055171">
    <property type="component" value="Chromosome"/>
</dbReference>
<dbReference type="InterPro" id="IPR011779">
    <property type="entry name" value="SO4_adenylTrfase_lsu"/>
</dbReference>
<dbReference type="GO" id="GO:0000103">
    <property type="term" value="P:sulfate assimilation"/>
    <property type="evidence" value="ECO:0007669"/>
    <property type="project" value="UniProtKB-UniRule"/>
</dbReference>
<evidence type="ECO:0000256" key="8">
    <source>
        <dbReference type="ARBA" id="ARBA00022840"/>
    </source>
</evidence>
<evidence type="ECO:0000313" key="17">
    <source>
        <dbReference type="Proteomes" id="UP000199251"/>
    </source>
</evidence>
<dbReference type="CDD" id="cd04166">
    <property type="entry name" value="CysN_ATPS"/>
    <property type="match status" value="1"/>
</dbReference>
<dbReference type="OrthoDB" id="9804504at2"/>
<accession>A0A0E4H0G4</accession>
<evidence type="ECO:0000256" key="5">
    <source>
        <dbReference type="ARBA" id="ARBA00022679"/>
    </source>
</evidence>
<dbReference type="GO" id="GO:0005524">
    <property type="term" value="F:ATP binding"/>
    <property type="evidence" value="ECO:0007669"/>
    <property type="project" value="UniProtKB-UniRule"/>
</dbReference>
<evidence type="ECO:0000256" key="2">
    <source>
        <dbReference type="ARBA" id="ARBA00002357"/>
    </source>
</evidence>
<keyword evidence="9 12" id="KW-0342">GTP-binding</keyword>
<dbReference type="RefSeq" id="WP_090605224.1">
    <property type="nucleotide sequence ID" value="NZ_CP092423.2"/>
</dbReference>